<reference evidence="2" key="1">
    <citation type="submission" date="2018-05" db="EMBL/GenBank/DDBJ databases">
        <title>Draft genome of Mucuna pruriens seed.</title>
        <authorList>
            <person name="Nnadi N.E."/>
            <person name="Vos R."/>
            <person name="Hasami M.H."/>
            <person name="Devisetty U.K."/>
            <person name="Aguiy J.C."/>
        </authorList>
    </citation>
    <scope>NUCLEOTIDE SEQUENCE [LARGE SCALE GENOMIC DNA]</scope>
    <source>
        <strain evidence="2">JCA_2017</strain>
    </source>
</reference>
<dbReference type="AlphaFoldDB" id="A0A371GJQ2"/>
<evidence type="ECO:0000256" key="1">
    <source>
        <dbReference type="SAM" id="Phobius"/>
    </source>
</evidence>
<evidence type="ECO:0000313" key="2">
    <source>
        <dbReference type="EMBL" id="RDX90765.1"/>
    </source>
</evidence>
<dbReference type="EMBL" id="QJKJ01005291">
    <property type="protein sequence ID" value="RDX90765.1"/>
    <property type="molecule type" value="Genomic_DNA"/>
</dbReference>
<name>A0A371GJQ2_MUCPR</name>
<evidence type="ECO:0000313" key="3">
    <source>
        <dbReference type="Proteomes" id="UP000257109"/>
    </source>
</evidence>
<accession>A0A371GJQ2</accession>
<keyword evidence="1" id="KW-0812">Transmembrane</keyword>
<organism evidence="2 3">
    <name type="scientific">Mucuna pruriens</name>
    <name type="common">Velvet bean</name>
    <name type="synonym">Dolichos pruriens</name>
    <dbReference type="NCBI Taxonomy" id="157652"/>
    <lineage>
        <taxon>Eukaryota</taxon>
        <taxon>Viridiplantae</taxon>
        <taxon>Streptophyta</taxon>
        <taxon>Embryophyta</taxon>
        <taxon>Tracheophyta</taxon>
        <taxon>Spermatophyta</taxon>
        <taxon>Magnoliopsida</taxon>
        <taxon>eudicotyledons</taxon>
        <taxon>Gunneridae</taxon>
        <taxon>Pentapetalae</taxon>
        <taxon>rosids</taxon>
        <taxon>fabids</taxon>
        <taxon>Fabales</taxon>
        <taxon>Fabaceae</taxon>
        <taxon>Papilionoideae</taxon>
        <taxon>50 kb inversion clade</taxon>
        <taxon>NPAAA clade</taxon>
        <taxon>indigoferoid/millettioid clade</taxon>
        <taxon>Phaseoleae</taxon>
        <taxon>Mucuna</taxon>
    </lineage>
</organism>
<dbReference type="Proteomes" id="UP000257109">
    <property type="component" value="Unassembled WGS sequence"/>
</dbReference>
<keyword evidence="1" id="KW-1133">Transmembrane helix</keyword>
<proteinExistence type="predicted"/>
<comment type="caution">
    <text evidence="2">The sequence shown here is derived from an EMBL/GenBank/DDBJ whole genome shotgun (WGS) entry which is preliminary data.</text>
</comment>
<feature type="non-terminal residue" evidence="2">
    <location>
        <position position="1"/>
    </location>
</feature>
<keyword evidence="1" id="KW-0472">Membrane</keyword>
<keyword evidence="3" id="KW-1185">Reference proteome</keyword>
<gene>
    <name evidence="2" type="ORF">CR513_27343</name>
</gene>
<sequence>MPFVTKTLYYDSLTCSLYWFKQDFQVAKVPLWDEGNFIILYSLRFFLFVSLPYLSLWMILFSFVIRWTSLQKLKLHFISIKRSNTLLPNLHMRPSLKP</sequence>
<feature type="transmembrane region" description="Helical" evidence="1">
    <location>
        <begin position="38"/>
        <end position="65"/>
    </location>
</feature>
<protein>
    <submittedName>
        <fullName evidence="2">Uncharacterized protein</fullName>
    </submittedName>
</protein>